<dbReference type="EMBL" id="JAVFKD010000004">
    <property type="protein sequence ID" value="KAK5995187.1"/>
    <property type="molecule type" value="Genomic_DNA"/>
</dbReference>
<proteinExistence type="predicted"/>
<name>A0ABR0SSQ8_9HYPO</name>
<keyword evidence="2" id="KW-1185">Reference proteome</keyword>
<evidence type="ECO:0000313" key="2">
    <source>
        <dbReference type="Proteomes" id="UP001338125"/>
    </source>
</evidence>
<accession>A0ABR0SSQ8</accession>
<dbReference type="Proteomes" id="UP001338125">
    <property type="component" value="Unassembled WGS sequence"/>
</dbReference>
<comment type="caution">
    <text evidence="1">The sequence shown here is derived from an EMBL/GenBank/DDBJ whole genome shotgun (WGS) entry which is preliminary data.</text>
</comment>
<evidence type="ECO:0000313" key="1">
    <source>
        <dbReference type="EMBL" id="KAK5995187.1"/>
    </source>
</evidence>
<organism evidence="1 2">
    <name type="scientific">Cladobotryum mycophilum</name>
    <dbReference type="NCBI Taxonomy" id="491253"/>
    <lineage>
        <taxon>Eukaryota</taxon>
        <taxon>Fungi</taxon>
        <taxon>Dikarya</taxon>
        <taxon>Ascomycota</taxon>
        <taxon>Pezizomycotina</taxon>
        <taxon>Sordariomycetes</taxon>
        <taxon>Hypocreomycetidae</taxon>
        <taxon>Hypocreales</taxon>
        <taxon>Hypocreaceae</taxon>
        <taxon>Cladobotryum</taxon>
    </lineage>
</organism>
<gene>
    <name evidence="1" type="ORF">PT974_03584</name>
</gene>
<sequence>MPEITIADCFDRVWSCYDAKAEDWKRFAIVDYKRPGVIRRDEFRKALKERDYLDKSHKEAPELFKKNSETLMKQAVNYADQYSTKYVALFDWDTLVLFYMESQDGNTGGECYFVTIIHNRKHMRRALLGFLERAYRANIQGEDVLDSFGALTVKD</sequence>
<reference evidence="1 2" key="1">
    <citation type="submission" date="2024-01" db="EMBL/GenBank/DDBJ databases">
        <title>Complete genome of Cladobotryum mycophilum ATHUM6906.</title>
        <authorList>
            <person name="Christinaki A.C."/>
            <person name="Myridakis A.I."/>
            <person name="Kouvelis V.N."/>
        </authorList>
    </citation>
    <scope>NUCLEOTIDE SEQUENCE [LARGE SCALE GENOMIC DNA]</scope>
    <source>
        <strain evidence="1 2">ATHUM6906</strain>
    </source>
</reference>
<protein>
    <submittedName>
        <fullName evidence="1">Uncharacterized protein</fullName>
    </submittedName>
</protein>